<proteinExistence type="predicted"/>
<gene>
    <name evidence="1" type="ORF">COV01_00295</name>
</gene>
<name>A0A2M8LCV2_9BACT</name>
<evidence type="ECO:0000313" key="2">
    <source>
        <dbReference type="Proteomes" id="UP000228700"/>
    </source>
</evidence>
<comment type="caution">
    <text evidence="1">The sequence shown here is derived from an EMBL/GenBank/DDBJ whole genome shotgun (WGS) entry which is preliminary data.</text>
</comment>
<dbReference type="EMBL" id="PFEQ01000001">
    <property type="protein sequence ID" value="PJE74465.1"/>
    <property type="molecule type" value="Genomic_DNA"/>
</dbReference>
<dbReference type="AlphaFoldDB" id="A0A2M8LCV2"/>
<reference evidence="2" key="1">
    <citation type="submission" date="2017-09" db="EMBL/GenBank/DDBJ databases">
        <title>Depth-based differentiation of microbial function through sediment-hosted aquifers and enrichment of novel symbionts in the deep terrestrial subsurface.</title>
        <authorList>
            <person name="Probst A.J."/>
            <person name="Ladd B."/>
            <person name="Jarett J.K."/>
            <person name="Geller-Mcgrath D.E."/>
            <person name="Sieber C.M.K."/>
            <person name="Emerson J.B."/>
            <person name="Anantharaman K."/>
            <person name="Thomas B.C."/>
            <person name="Malmstrom R."/>
            <person name="Stieglmeier M."/>
            <person name="Klingl A."/>
            <person name="Woyke T."/>
            <person name="Ryan C.M."/>
            <person name="Banfield J.F."/>
        </authorList>
    </citation>
    <scope>NUCLEOTIDE SEQUENCE [LARGE SCALE GENOMIC DNA]</scope>
</reference>
<sequence length="326" mass="35830">MKTITMLSLFIFGFISAFAEINLSMITSRAALRSYALSEASEINGGLYLYSGGTSGYDYRVWSGQKTSVEIIEEAKLLNLTVETVDTTDTVGCYISVNNTDGDTLFYGYTNDKPVKVNDKWILPSTMGNIVFNMSNIPIKLAKQVSSAYILSRDEYGNTQWSELYTNGDKIWFSEASAGLENSYIRVSYSDGTVESYSIATGNFLPTINLGLSVTPVFSDVSTFKDVSLVTLVVKSTRGKGIIPTIELVNTVSSKIKFDIQTSEGKRPIRYWYRSAQIGDWSAIDVTASTIYPIEIGLPKGTVYIVPEWNPIDFDEVSQPVATGGG</sequence>
<accession>A0A2M8LCV2</accession>
<organism evidence="1 2">
    <name type="scientific">Candidatus Taylorbacteria bacterium CG10_big_fil_rev_8_21_14_0_10_41_48</name>
    <dbReference type="NCBI Taxonomy" id="1975024"/>
    <lineage>
        <taxon>Bacteria</taxon>
        <taxon>Candidatus Tayloriibacteriota</taxon>
    </lineage>
</organism>
<protein>
    <submittedName>
        <fullName evidence="1">Uncharacterized protein</fullName>
    </submittedName>
</protein>
<dbReference type="Proteomes" id="UP000228700">
    <property type="component" value="Unassembled WGS sequence"/>
</dbReference>
<evidence type="ECO:0000313" key="1">
    <source>
        <dbReference type="EMBL" id="PJE74465.1"/>
    </source>
</evidence>